<dbReference type="EMBL" id="JAAOYM010000001">
    <property type="protein sequence ID" value="NIJ11173.1"/>
    <property type="molecule type" value="Genomic_DNA"/>
</dbReference>
<evidence type="ECO:0000256" key="3">
    <source>
        <dbReference type="ARBA" id="ARBA00022840"/>
    </source>
</evidence>
<evidence type="ECO:0000256" key="2">
    <source>
        <dbReference type="ARBA" id="ARBA00022741"/>
    </source>
</evidence>
<dbReference type="PANTHER" id="PTHR42794">
    <property type="entry name" value="HEMIN IMPORT ATP-BINDING PROTEIN HMUV"/>
    <property type="match status" value="1"/>
</dbReference>
<organism evidence="6 7">
    <name type="scientific">Saccharomonospora amisosensis</name>
    <dbReference type="NCBI Taxonomy" id="1128677"/>
    <lineage>
        <taxon>Bacteria</taxon>
        <taxon>Bacillati</taxon>
        <taxon>Actinomycetota</taxon>
        <taxon>Actinomycetes</taxon>
        <taxon>Pseudonocardiales</taxon>
        <taxon>Pseudonocardiaceae</taxon>
        <taxon>Saccharomonospora</taxon>
    </lineage>
</organism>
<dbReference type="SMART" id="SM00382">
    <property type="entry name" value="AAA"/>
    <property type="match status" value="1"/>
</dbReference>
<evidence type="ECO:0000313" key="7">
    <source>
        <dbReference type="Proteomes" id="UP000545493"/>
    </source>
</evidence>
<dbReference type="Gene3D" id="3.40.50.300">
    <property type="entry name" value="P-loop containing nucleotide triphosphate hydrolases"/>
    <property type="match status" value="1"/>
</dbReference>
<evidence type="ECO:0000313" key="6">
    <source>
        <dbReference type="EMBL" id="NIJ11173.1"/>
    </source>
</evidence>
<dbReference type="PANTHER" id="PTHR42794:SF1">
    <property type="entry name" value="HEMIN IMPORT ATP-BINDING PROTEIN HMUV"/>
    <property type="match status" value="1"/>
</dbReference>
<dbReference type="GO" id="GO:0005524">
    <property type="term" value="F:ATP binding"/>
    <property type="evidence" value="ECO:0007669"/>
    <property type="project" value="UniProtKB-KW"/>
</dbReference>
<accession>A0A7X5UP23</accession>
<keyword evidence="4" id="KW-1278">Translocase</keyword>
<evidence type="ECO:0000256" key="1">
    <source>
        <dbReference type="ARBA" id="ARBA00022448"/>
    </source>
</evidence>
<reference evidence="6 7" key="1">
    <citation type="submission" date="2020-03" db="EMBL/GenBank/DDBJ databases">
        <title>Sequencing the genomes of 1000 actinobacteria strains.</title>
        <authorList>
            <person name="Klenk H.-P."/>
        </authorList>
    </citation>
    <scope>NUCLEOTIDE SEQUENCE [LARGE SCALE GENOMIC DNA]</scope>
    <source>
        <strain evidence="6 7">DSM 45685</strain>
    </source>
</reference>
<dbReference type="SUPFAM" id="SSF52540">
    <property type="entry name" value="P-loop containing nucleoside triphosphate hydrolases"/>
    <property type="match status" value="1"/>
</dbReference>
<dbReference type="InterPro" id="IPR003593">
    <property type="entry name" value="AAA+_ATPase"/>
</dbReference>
<dbReference type="PROSITE" id="PS00211">
    <property type="entry name" value="ABC_TRANSPORTER_1"/>
    <property type="match status" value="1"/>
</dbReference>
<feature type="domain" description="ABC transporter" evidence="5">
    <location>
        <begin position="4"/>
        <end position="239"/>
    </location>
</feature>
<dbReference type="GO" id="GO:0016887">
    <property type="term" value="F:ATP hydrolysis activity"/>
    <property type="evidence" value="ECO:0007669"/>
    <property type="project" value="InterPro"/>
</dbReference>
<gene>
    <name evidence="6" type="ORF">FHU38_001517</name>
</gene>
<dbReference type="InterPro" id="IPR003439">
    <property type="entry name" value="ABC_transporter-like_ATP-bd"/>
</dbReference>
<name>A0A7X5UP23_9PSEU</name>
<dbReference type="Pfam" id="PF00005">
    <property type="entry name" value="ABC_tran"/>
    <property type="match status" value="1"/>
</dbReference>
<keyword evidence="3 6" id="KW-0067">ATP-binding</keyword>
<dbReference type="RefSeq" id="WP_167168123.1">
    <property type="nucleotide sequence ID" value="NZ_JAAOYM010000001.1"/>
</dbReference>
<evidence type="ECO:0000256" key="4">
    <source>
        <dbReference type="ARBA" id="ARBA00022967"/>
    </source>
</evidence>
<protein>
    <submittedName>
        <fullName evidence="6">Iron complex transport system ATP-binding protein</fullName>
    </submittedName>
</protein>
<dbReference type="InterPro" id="IPR027417">
    <property type="entry name" value="P-loop_NTPase"/>
</dbReference>
<keyword evidence="7" id="KW-1185">Reference proteome</keyword>
<sequence>MTAVWLRGVSAGYGADPVVREVSAEIEPGGWLAIVGPNGAGKSTLLKAIAGLVRHGGEITLHGTASDALTRRRRARLLGYAPQNPILPDGLTVTDYVLLGRTPHLGPLAKEGATDLAIVEESLARLDLRRLASRRLRTLSGGERQRAVLARVLAQRTSLLLLDEPTSGLDIGHAQVLLDRLDRLRREDGTTVVTTLHDLTFAAQYADRLLLLDSGGVAAQGPPAQVLTPQVLRRHYRATVEVLTTAGGHPVVAPVRGDGEGLGGEPSG</sequence>
<dbReference type="FunFam" id="3.40.50.300:FF:000134">
    <property type="entry name" value="Iron-enterobactin ABC transporter ATP-binding protein"/>
    <property type="match status" value="1"/>
</dbReference>
<keyword evidence="1" id="KW-0813">Transport</keyword>
<comment type="caution">
    <text evidence="6">The sequence shown here is derived from an EMBL/GenBank/DDBJ whole genome shotgun (WGS) entry which is preliminary data.</text>
</comment>
<dbReference type="PROSITE" id="PS50893">
    <property type="entry name" value="ABC_TRANSPORTER_2"/>
    <property type="match status" value="1"/>
</dbReference>
<dbReference type="InterPro" id="IPR017871">
    <property type="entry name" value="ABC_transporter-like_CS"/>
</dbReference>
<dbReference type="AlphaFoldDB" id="A0A7X5UP23"/>
<evidence type="ECO:0000259" key="5">
    <source>
        <dbReference type="PROSITE" id="PS50893"/>
    </source>
</evidence>
<dbReference type="CDD" id="cd03214">
    <property type="entry name" value="ABC_Iron-Siderophores_B12_Hemin"/>
    <property type="match status" value="1"/>
</dbReference>
<dbReference type="Proteomes" id="UP000545493">
    <property type="component" value="Unassembled WGS sequence"/>
</dbReference>
<proteinExistence type="predicted"/>
<keyword evidence="2" id="KW-0547">Nucleotide-binding</keyword>